<evidence type="ECO:0000313" key="3">
    <source>
        <dbReference type="Proteomes" id="UP001465976"/>
    </source>
</evidence>
<gene>
    <name evidence="2" type="ORF">V5O48_017122</name>
</gene>
<keyword evidence="3" id="KW-1185">Reference proteome</keyword>
<accession>A0ABR3EPU4</accession>
<dbReference type="EMBL" id="JBAHYK010002520">
    <property type="protein sequence ID" value="KAL0564913.1"/>
    <property type="molecule type" value="Genomic_DNA"/>
</dbReference>
<reference evidence="2 3" key="1">
    <citation type="submission" date="2024-02" db="EMBL/GenBank/DDBJ databases">
        <title>A draft genome for the cacao thread blight pathogen Marasmius crinis-equi.</title>
        <authorList>
            <person name="Cohen S.P."/>
            <person name="Baruah I.K."/>
            <person name="Amoako-Attah I."/>
            <person name="Bukari Y."/>
            <person name="Meinhardt L.W."/>
            <person name="Bailey B.A."/>
        </authorList>
    </citation>
    <scope>NUCLEOTIDE SEQUENCE [LARGE SCALE GENOMIC DNA]</scope>
    <source>
        <strain evidence="2 3">GH-76</strain>
    </source>
</reference>
<name>A0ABR3EPU4_9AGAR</name>
<evidence type="ECO:0000313" key="2">
    <source>
        <dbReference type="EMBL" id="KAL0564913.1"/>
    </source>
</evidence>
<dbReference type="Proteomes" id="UP001465976">
    <property type="component" value="Unassembled WGS sequence"/>
</dbReference>
<organism evidence="2 3">
    <name type="scientific">Marasmius crinis-equi</name>
    <dbReference type="NCBI Taxonomy" id="585013"/>
    <lineage>
        <taxon>Eukaryota</taxon>
        <taxon>Fungi</taxon>
        <taxon>Dikarya</taxon>
        <taxon>Basidiomycota</taxon>
        <taxon>Agaricomycotina</taxon>
        <taxon>Agaricomycetes</taxon>
        <taxon>Agaricomycetidae</taxon>
        <taxon>Agaricales</taxon>
        <taxon>Marasmiineae</taxon>
        <taxon>Marasmiaceae</taxon>
        <taxon>Marasmius</taxon>
    </lineage>
</organism>
<keyword evidence="1" id="KW-0175">Coiled coil</keyword>
<feature type="non-terminal residue" evidence="2">
    <location>
        <position position="155"/>
    </location>
</feature>
<proteinExistence type="predicted"/>
<evidence type="ECO:0000256" key="1">
    <source>
        <dbReference type="SAM" id="Coils"/>
    </source>
</evidence>
<sequence length="155" mass="17684">MNTALWFWSPYQLAPTVGPHKALAVQAAVDNTACPMSLLKSPLPELLIRTASSAASNTDVSNELALKIVNAIQNVRNAKHQLTWARIQKADKNMMTKSMLEMENVEHKLQDLRMQREKEKIEAQMKREGKTSEVKRKRVVMDKKLRRTKVCTEVK</sequence>
<comment type="caution">
    <text evidence="2">The sequence shown here is derived from an EMBL/GenBank/DDBJ whole genome shotgun (WGS) entry which is preliminary data.</text>
</comment>
<feature type="coiled-coil region" evidence="1">
    <location>
        <begin position="95"/>
        <end position="122"/>
    </location>
</feature>
<protein>
    <submittedName>
        <fullName evidence="2">Uncharacterized protein</fullName>
    </submittedName>
</protein>